<feature type="non-terminal residue" evidence="2">
    <location>
        <position position="1"/>
    </location>
</feature>
<dbReference type="PANTHER" id="PTHR47843:SF2">
    <property type="entry name" value="BTB DOMAIN-CONTAINING PROTEIN"/>
    <property type="match status" value="1"/>
</dbReference>
<evidence type="ECO:0000313" key="3">
    <source>
        <dbReference type="Proteomes" id="UP000813461"/>
    </source>
</evidence>
<name>A0A8K0QV72_9PLEO</name>
<dbReference type="InterPro" id="IPR011333">
    <property type="entry name" value="SKP1/BTB/POZ_sf"/>
</dbReference>
<dbReference type="PROSITE" id="PS50097">
    <property type="entry name" value="BTB"/>
    <property type="match status" value="1"/>
</dbReference>
<dbReference type="Proteomes" id="UP000813461">
    <property type="component" value="Unassembled WGS sequence"/>
</dbReference>
<dbReference type="OrthoDB" id="1022638at2759"/>
<dbReference type="SUPFAM" id="SSF54695">
    <property type="entry name" value="POZ domain"/>
    <property type="match status" value="1"/>
</dbReference>
<dbReference type="CDD" id="cd18186">
    <property type="entry name" value="BTB_POZ_ZBTB_KLHL-like"/>
    <property type="match status" value="1"/>
</dbReference>
<evidence type="ECO:0000313" key="2">
    <source>
        <dbReference type="EMBL" id="KAH7071665.1"/>
    </source>
</evidence>
<dbReference type="AlphaFoldDB" id="A0A8K0QV72"/>
<evidence type="ECO:0000259" key="1">
    <source>
        <dbReference type="PROSITE" id="PS50097"/>
    </source>
</evidence>
<feature type="domain" description="BTB" evidence="1">
    <location>
        <begin position="1"/>
        <end position="68"/>
    </location>
</feature>
<gene>
    <name evidence="2" type="ORF">FB567DRAFT_455269</name>
</gene>
<dbReference type="PANTHER" id="PTHR47843">
    <property type="entry name" value="BTB DOMAIN-CONTAINING PROTEIN-RELATED"/>
    <property type="match status" value="1"/>
</dbReference>
<protein>
    <recommendedName>
        <fullName evidence="1">BTB domain-containing protein</fullName>
    </recommendedName>
</protein>
<accession>A0A8K0QV72</accession>
<organism evidence="2 3">
    <name type="scientific">Paraphoma chrysanthemicola</name>
    <dbReference type="NCBI Taxonomy" id="798071"/>
    <lineage>
        <taxon>Eukaryota</taxon>
        <taxon>Fungi</taxon>
        <taxon>Dikarya</taxon>
        <taxon>Ascomycota</taxon>
        <taxon>Pezizomycotina</taxon>
        <taxon>Dothideomycetes</taxon>
        <taxon>Pleosporomycetidae</taxon>
        <taxon>Pleosporales</taxon>
        <taxon>Pleosporineae</taxon>
        <taxon>Phaeosphaeriaceae</taxon>
        <taxon>Paraphoma</taxon>
    </lineage>
</organism>
<dbReference type="EMBL" id="JAGMVJ010000024">
    <property type="protein sequence ID" value="KAH7071665.1"/>
    <property type="molecule type" value="Genomic_DNA"/>
</dbReference>
<sequence length="217" mass="25359">VVVMVGKSKHKFYIHEALLRSNSGFFDAALKKEWAEGQDRIVKLPDKDPEIFKIWMKWIYTGRLFIVKQDDIQRYKDKLIISREWARWRKMFELADFLQDFDCKDAAIDALIEAMVVRNASPRYLPTCIYPHSTKHSAHRRLTVDLFVKATDREFFAISIENQPQEFIIDVMSSIGLFLSNGIEGISLKEFFAGETCKYHDHGPDKPCYKTKPAFRS</sequence>
<proteinExistence type="predicted"/>
<reference evidence="2" key="1">
    <citation type="journal article" date="2021" name="Nat. Commun.">
        <title>Genetic determinants of endophytism in the Arabidopsis root mycobiome.</title>
        <authorList>
            <person name="Mesny F."/>
            <person name="Miyauchi S."/>
            <person name="Thiergart T."/>
            <person name="Pickel B."/>
            <person name="Atanasova L."/>
            <person name="Karlsson M."/>
            <person name="Huettel B."/>
            <person name="Barry K.W."/>
            <person name="Haridas S."/>
            <person name="Chen C."/>
            <person name="Bauer D."/>
            <person name="Andreopoulos W."/>
            <person name="Pangilinan J."/>
            <person name="LaButti K."/>
            <person name="Riley R."/>
            <person name="Lipzen A."/>
            <person name="Clum A."/>
            <person name="Drula E."/>
            <person name="Henrissat B."/>
            <person name="Kohler A."/>
            <person name="Grigoriev I.V."/>
            <person name="Martin F.M."/>
            <person name="Hacquard S."/>
        </authorList>
    </citation>
    <scope>NUCLEOTIDE SEQUENCE</scope>
    <source>
        <strain evidence="2">MPI-SDFR-AT-0120</strain>
    </source>
</reference>
<dbReference type="Gene3D" id="3.30.710.10">
    <property type="entry name" value="Potassium Channel Kv1.1, Chain A"/>
    <property type="match status" value="1"/>
</dbReference>
<keyword evidence="3" id="KW-1185">Reference proteome</keyword>
<dbReference type="Pfam" id="PF00651">
    <property type="entry name" value="BTB"/>
    <property type="match status" value="1"/>
</dbReference>
<dbReference type="InterPro" id="IPR000210">
    <property type="entry name" value="BTB/POZ_dom"/>
</dbReference>
<comment type="caution">
    <text evidence="2">The sequence shown here is derived from an EMBL/GenBank/DDBJ whole genome shotgun (WGS) entry which is preliminary data.</text>
</comment>